<feature type="region of interest" description="Disordered" evidence="1">
    <location>
        <begin position="65"/>
        <end position="92"/>
    </location>
</feature>
<evidence type="ECO:0000313" key="3">
    <source>
        <dbReference type="EMBL" id="KAG6757117.1"/>
    </source>
</evidence>
<dbReference type="OrthoDB" id="1906668at2759"/>
<keyword evidence="4" id="KW-1185">Reference proteome</keyword>
<dbReference type="AlphaFoldDB" id="A0A8X8CKE6"/>
<dbReference type="PANTHER" id="PTHR33429:SF7">
    <property type="entry name" value="OS02G0708000 PROTEIN"/>
    <property type="match status" value="1"/>
</dbReference>
<accession>A0A8X8CKE6</accession>
<reference evidence="3" key="1">
    <citation type="journal article" date="2020" name="bioRxiv">
        <title>Hybrid origin of Populus tomentosa Carr. identified through genome sequencing and phylogenomic analysis.</title>
        <authorList>
            <person name="An X."/>
            <person name="Gao K."/>
            <person name="Chen Z."/>
            <person name="Li J."/>
            <person name="Yang X."/>
            <person name="Yang X."/>
            <person name="Zhou J."/>
            <person name="Guo T."/>
            <person name="Zhao T."/>
            <person name="Huang S."/>
            <person name="Miao D."/>
            <person name="Khan W.U."/>
            <person name="Rao P."/>
            <person name="Ye M."/>
            <person name="Lei B."/>
            <person name="Liao W."/>
            <person name="Wang J."/>
            <person name="Ji L."/>
            <person name="Li Y."/>
            <person name="Guo B."/>
            <person name="Mustafa N.S."/>
            <person name="Li S."/>
            <person name="Yun Q."/>
            <person name="Keller S.R."/>
            <person name="Mao J."/>
            <person name="Zhang R."/>
            <person name="Strauss S.H."/>
        </authorList>
    </citation>
    <scope>NUCLEOTIDE SEQUENCE</scope>
    <source>
        <strain evidence="3">GM15</strain>
        <tissue evidence="3">Leaf</tissue>
    </source>
</reference>
<keyword evidence="2" id="KW-0472">Membrane</keyword>
<keyword evidence="2" id="KW-1133">Transmembrane helix</keyword>
<evidence type="ECO:0000256" key="1">
    <source>
        <dbReference type="SAM" id="MobiDB-lite"/>
    </source>
</evidence>
<name>A0A8X8CKE6_POPTO</name>
<evidence type="ECO:0000256" key="2">
    <source>
        <dbReference type="SAM" id="Phobius"/>
    </source>
</evidence>
<feature type="compositionally biased region" description="Polar residues" evidence="1">
    <location>
        <begin position="74"/>
        <end position="83"/>
    </location>
</feature>
<dbReference type="PANTHER" id="PTHR33429">
    <property type="entry name" value="OS02G0708000 PROTEIN-RELATED"/>
    <property type="match status" value="1"/>
</dbReference>
<dbReference type="EMBL" id="JAAWWB010000020">
    <property type="protein sequence ID" value="KAG6757117.1"/>
    <property type="molecule type" value="Genomic_DNA"/>
</dbReference>
<feature type="transmembrane region" description="Helical" evidence="2">
    <location>
        <begin position="36"/>
        <end position="56"/>
    </location>
</feature>
<proteinExistence type="predicted"/>
<keyword evidence="2" id="KW-0812">Transmembrane</keyword>
<gene>
    <name evidence="3" type="ORF">POTOM_037418</name>
</gene>
<comment type="caution">
    <text evidence="3">The sequence shown here is derived from an EMBL/GenBank/DDBJ whole genome shotgun (WGS) entry which is preliminary data.</text>
</comment>
<feature type="compositionally biased region" description="Polar residues" evidence="1">
    <location>
        <begin position="130"/>
        <end position="141"/>
    </location>
</feature>
<organism evidence="3 4">
    <name type="scientific">Populus tomentosa</name>
    <name type="common">Chinese white poplar</name>
    <dbReference type="NCBI Taxonomy" id="118781"/>
    <lineage>
        <taxon>Eukaryota</taxon>
        <taxon>Viridiplantae</taxon>
        <taxon>Streptophyta</taxon>
        <taxon>Embryophyta</taxon>
        <taxon>Tracheophyta</taxon>
        <taxon>Spermatophyta</taxon>
        <taxon>Magnoliopsida</taxon>
        <taxon>eudicotyledons</taxon>
        <taxon>Gunneridae</taxon>
        <taxon>Pentapetalae</taxon>
        <taxon>rosids</taxon>
        <taxon>fabids</taxon>
        <taxon>Malpighiales</taxon>
        <taxon>Salicaceae</taxon>
        <taxon>Saliceae</taxon>
        <taxon>Populus</taxon>
    </lineage>
</organism>
<evidence type="ECO:0008006" key="5">
    <source>
        <dbReference type="Google" id="ProtNLM"/>
    </source>
</evidence>
<evidence type="ECO:0000313" key="4">
    <source>
        <dbReference type="Proteomes" id="UP000886885"/>
    </source>
</evidence>
<protein>
    <recommendedName>
        <fullName evidence="5">Transmembrane protein</fullName>
    </recommendedName>
</protein>
<dbReference type="Proteomes" id="UP000886885">
    <property type="component" value="Chromosome 10D"/>
</dbReference>
<feature type="region of interest" description="Disordered" evidence="1">
    <location>
        <begin position="109"/>
        <end position="141"/>
    </location>
</feature>
<sequence>MSTQQPQQQQQQQQPVVLYPNTVARQASSSHSNGSFGTVFIVLAVIVVISAIACCLSRICNKRPNNQKVNNNKLSQQHSQHNPTFRPKERESDLEFGFDKGFPEARHANMKGSDPRGHKPFGNGHFSGRGETNTSGGDHGETNVQYFQIEKDEKIIESIRAQCYVPLKQEAMIGHCHSNSSLNKYCLDLFLEENLLLSRRLLSLVPQTRQFPQHGHMKLSIGDENKNAEEEECRASSMELKTAKLETCH</sequence>